<protein>
    <submittedName>
        <fullName evidence="2">Uncharacterized protein</fullName>
    </submittedName>
</protein>
<dbReference type="AlphaFoldDB" id="A0AA45BVY6"/>
<comment type="caution">
    <text evidence="2">The sequence shown here is derived from an EMBL/GenBank/DDBJ whole genome shotgun (WGS) entry which is preliminary data.</text>
</comment>
<evidence type="ECO:0000313" key="3">
    <source>
        <dbReference type="Proteomes" id="UP000251513"/>
    </source>
</evidence>
<dbReference type="Proteomes" id="UP000251513">
    <property type="component" value="Unassembled WGS sequence"/>
</dbReference>
<evidence type="ECO:0000256" key="1">
    <source>
        <dbReference type="SAM" id="MobiDB-lite"/>
    </source>
</evidence>
<gene>
    <name evidence="2" type="ORF">C7T86_04465</name>
</gene>
<reference evidence="2 3" key="1">
    <citation type="submission" date="2018-03" db="EMBL/GenBank/DDBJ databases">
        <title>Sequencing of reference strains of Xanthomonas.</title>
        <authorList>
            <person name="Studholme D.J."/>
            <person name="Vicente J."/>
            <person name="Sarris P."/>
        </authorList>
    </citation>
    <scope>NUCLEOTIDE SEQUENCE [LARGE SCALE GENOMIC DNA]</scope>
    <source>
        <strain evidence="2 3">WHRI 5232</strain>
    </source>
</reference>
<proteinExistence type="predicted"/>
<name>A0AA45BVY6_XANCM</name>
<accession>A0AA45BVY6</accession>
<feature type="compositionally biased region" description="Basic and acidic residues" evidence="1">
    <location>
        <begin position="38"/>
        <end position="47"/>
    </location>
</feature>
<feature type="region of interest" description="Disordered" evidence="1">
    <location>
        <begin position="18"/>
        <end position="112"/>
    </location>
</feature>
<sequence>MFGWEGPAAIHIAPQAGAGEWQSAAGRTEGVPVSAFDKSIREHEKRITGHAMRRPTASTAKTSHLAQRPTPPCIFPNAAAPVRLRSTEDASPSHYWQANDRRTQVSARTDCC</sequence>
<feature type="compositionally biased region" description="Polar residues" evidence="1">
    <location>
        <begin position="56"/>
        <end position="65"/>
    </location>
</feature>
<dbReference type="EMBL" id="PYJH01000005">
    <property type="protein sequence ID" value="PUE95833.1"/>
    <property type="molecule type" value="Genomic_DNA"/>
</dbReference>
<evidence type="ECO:0000313" key="2">
    <source>
        <dbReference type="EMBL" id="PUE95833.1"/>
    </source>
</evidence>
<organism evidence="2 3">
    <name type="scientific">Xanthomonas campestris pv. malvacearum</name>
    <dbReference type="NCBI Taxonomy" id="86040"/>
    <lineage>
        <taxon>Bacteria</taxon>
        <taxon>Pseudomonadati</taxon>
        <taxon>Pseudomonadota</taxon>
        <taxon>Gammaproteobacteria</taxon>
        <taxon>Lysobacterales</taxon>
        <taxon>Lysobacteraceae</taxon>
        <taxon>Xanthomonas</taxon>
    </lineage>
</organism>